<proteinExistence type="predicted"/>
<dbReference type="AlphaFoldDB" id="A0A3E4E8Q6"/>
<dbReference type="EMBL" id="QSOB01000013">
    <property type="protein sequence ID" value="RGI67160.1"/>
    <property type="molecule type" value="Genomic_DNA"/>
</dbReference>
<evidence type="ECO:0000313" key="2">
    <source>
        <dbReference type="EMBL" id="RGI67160.1"/>
    </source>
</evidence>
<comment type="caution">
    <text evidence="2">The sequence shown here is derived from an EMBL/GenBank/DDBJ whole genome shotgun (WGS) entry which is preliminary data.</text>
</comment>
<gene>
    <name evidence="2" type="ORF">DXD95_09720</name>
</gene>
<evidence type="ECO:0000313" key="3">
    <source>
        <dbReference type="Proteomes" id="UP000260642"/>
    </source>
</evidence>
<name>A0A3E4E8Q6_9FIRM</name>
<feature type="coiled-coil region" evidence="1">
    <location>
        <begin position="21"/>
        <end position="58"/>
    </location>
</feature>
<evidence type="ECO:0008006" key="4">
    <source>
        <dbReference type="Google" id="ProtNLM"/>
    </source>
</evidence>
<sequence>MADYFAEQEKAKVEARRAEKIRNYQNQISSLNNQMDDLNMEILKLQKEIERLQNYEADRKRVWEQFQTEHQERQQKLQWVQNMISRCLSAERYHEGMQEDVNGALMCQAISAVEETFRGITQAIQEREEKIEILRNQLWVVDTQISSLYRMIAIA</sequence>
<dbReference type="Proteomes" id="UP000260642">
    <property type="component" value="Unassembled WGS sequence"/>
</dbReference>
<evidence type="ECO:0000256" key="1">
    <source>
        <dbReference type="SAM" id="Coils"/>
    </source>
</evidence>
<keyword evidence="1" id="KW-0175">Coiled coil</keyword>
<protein>
    <recommendedName>
        <fullName evidence="4">DUF5082 domain-containing protein</fullName>
    </recommendedName>
</protein>
<dbReference type="SUPFAM" id="SSF161270">
    <property type="entry name" value="PspA lactotransferrin-binding region"/>
    <property type="match status" value="1"/>
</dbReference>
<dbReference type="RefSeq" id="WP_117482647.1">
    <property type="nucleotide sequence ID" value="NZ_QSOB01000013.1"/>
</dbReference>
<accession>A0A3E4E8Q6</accession>
<organism evidence="2 3">
    <name type="scientific">Agathobacter rectalis</name>
    <dbReference type="NCBI Taxonomy" id="39491"/>
    <lineage>
        <taxon>Bacteria</taxon>
        <taxon>Bacillati</taxon>
        <taxon>Bacillota</taxon>
        <taxon>Clostridia</taxon>
        <taxon>Lachnospirales</taxon>
        <taxon>Lachnospiraceae</taxon>
        <taxon>Agathobacter</taxon>
    </lineage>
</organism>
<reference evidence="2 3" key="1">
    <citation type="submission" date="2018-08" db="EMBL/GenBank/DDBJ databases">
        <title>A genome reference for cultivated species of the human gut microbiota.</title>
        <authorList>
            <person name="Zou Y."/>
            <person name="Xue W."/>
            <person name="Luo G."/>
        </authorList>
    </citation>
    <scope>NUCLEOTIDE SEQUENCE [LARGE SCALE GENOMIC DNA]</scope>
    <source>
        <strain evidence="2 3">TM10-3</strain>
    </source>
</reference>